<gene>
    <name evidence="2" type="ORF">CRG98_021386</name>
</gene>
<protein>
    <submittedName>
        <fullName evidence="2">Uncharacterized protein</fullName>
    </submittedName>
</protein>
<feature type="region of interest" description="Disordered" evidence="1">
    <location>
        <begin position="42"/>
        <end position="64"/>
    </location>
</feature>
<feature type="compositionally biased region" description="Polar residues" evidence="1">
    <location>
        <begin position="45"/>
        <end position="58"/>
    </location>
</feature>
<proteinExistence type="predicted"/>
<dbReference type="EMBL" id="PGOL01001418">
    <property type="protein sequence ID" value="PKI58215.1"/>
    <property type="molecule type" value="Genomic_DNA"/>
</dbReference>
<sequence length="186" mass="21014">MQVVGKERCAGSHLPENSYRVFLPIIQRGRARQEGIPYEAEGGSVRTSHIPSAQPSESTNKHAHRLREHTSLVYTQRWSRKIRPSHTAWTRDPQGKWPTYLLQHDPRSALQHKSTVRSGLFLRHNGQPSTSPKQFRTAYTTAGRKRGPPYGTLTRRGPKPMGTSNNRYAHAWPIGALEASHPGLQK</sequence>
<dbReference type="AlphaFoldDB" id="A0A2I0JPK1"/>
<name>A0A2I0JPK1_PUNGR</name>
<comment type="caution">
    <text evidence="2">The sequence shown here is derived from an EMBL/GenBank/DDBJ whole genome shotgun (WGS) entry which is preliminary data.</text>
</comment>
<organism evidence="2 3">
    <name type="scientific">Punica granatum</name>
    <name type="common">Pomegranate</name>
    <dbReference type="NCBI Taxonomy" id="22663"/>
    <lineage>
        <taxon>Eukaryota</taxon>
        <taxon>Viridiplantae</taxon>
        <taxon>Streptophyta</taxon>
        <taxon>Embryophyta</taxon>
        <taxon>Tracheophyta</taxon>
        <taxon>Spermatophyta</taxon>
        <taxon>Magnoliopsida</taxon>
        <taxon>eudicotyledons</taxon>
        <taxon>Gunneridae</taxon>
        <taxon>Pentapetalae</taxon>
        <taxon>rosids</taxon>
        <taxon>malvids</taxon>
        <taxon>Myrtales</taxon>
        <taxon>Lythraceae</taxon>
        <taxon>Punica</taxon>
    </lineage>
</organism>
<keyword evidence="3" id="KW-1185">Reference proteome</keyword>
<feature type="region of interest" description="Disordered" evidence="1">
    <location>
        <begin position="142"/>
        <end position="167"/>
    </location>
</feature>
<reference evidence="2 3" key="1">
    <citation type="submission" date="2017-11" db="EMBL/GenBank/DDBJ databases">
        <title>De-novo sequencing of pomegranate (Punica granatum L.) genome.</title>
        <authorList>
            <person name="Akparov Z."/>
            <person name="Amiraslanov A."/>
            <person name="Hajiyeva S."/>
            <person name="Abbasov M."/>
            <person name="Kaur K."/>
            <person name="Hamwieh A."/>
            <person name="Solovyev V."/>
            <person name="Salamov A."/>
            <person name="Braich B."/>
            <person name="Kosarev P."/>
            <person name="Mahmoud A."/>
            <person name="Hajiyev E."/>
            <person name="Babayeva S."/>
            <person name="Izzatullayeva V."/>
            <person name="Mammadov A."/>
            <person name="Mammadov A."/>
            <person name="Sharifova S."/>
            <person name="Ojaghi J."/>
            <person name="Eynullazada K."/>
            <person name="Bayramov B."/>
            <person name="Abdulazimova A."/>
            <person name="Shahmuradov I."/>
        </authorList>
    </citation>
    <scope>NUCLEOTIDE SEQUENCE [LARGE SCALE GENOMIC DNA]</scope>
    <source>
        <strain evidence="3">cv. AG2017</strain>
        <tissue evidence="2">Leaf</tissue>
    </source>
</reference>
<accession>A0A2I0JPK1</accession>
<evidence type="ECO:0000256" key="1">
    <source>
        <dbReference type="SAM" id="MobiDB-lite"/>
    </source>
</evidence>
<evidence type="ECO:0000313" key="3">
    <source>
        <dbReference type="Proteomes" id="UP000233551"/>
    </source>
</evidence>
<dbReference type="Proteomes" id="UP000233551">
    <property type="component" value="Unassembled WGS sequence"/>
</dbReference>
<evidence type="ECO:0000313" key="2">
    <source>
        <dbReference type="EMBL" id="PKI58215.1"/>
    </source>
</evidence>